<keyword evidence="1" id="KW-0805">Transcription regulation</keyword>
<dbReference type="InterPro" id="IPR000792">
    <property type="entry name" value="Tscrpt_reg_LuxR_C"/>
</dbReference>
<dbReference type="InterPro" id="IPR059106">
    <property type="entry name" value="WHD_MalT"/>
</dbReference>
<comment type="caution">
    <text evidence="5">The sequence shown here is derived from an EMBL/GenBank/DDBJ whole genome shotgun (WGS) entry which is preliminary data.</text>
</comment>
<sequence>MPLPSVVTQVIGIIAYSAPGAPPTDIEGVRRVQNRMSEQPNNPPPSGGFYGGPRVPSFLIPRPELIEELSAASPLTVVRGPGGSGKTVLLAEWASLRDPTAPPGVWVTAHEGAATRLAFWREVVLTIVDAGYAEHAPVFGRLVAEMRITDDPRHLLVRGFGQLRTPLVVVIDDYQHVSDDDVHDDIVFLLQHCPNLEFVISTRTLSPLELPVTSLSLDTVVIDPSTLRFTLSETATAFEQADFTCWENLALAAHDLSDGSAIAIRGLIVALQMEPDGLDAPEISPRLIDASATMLHDSVVGRLSPDTLQVAMRCSVADVLALDLVVDLANLPDLAAAETALSQLEAAGIGMWAVSTLGRTFQISELVRSMLRTELRNRSPELVDGLVRRAAEWALENDQPFVALREAVSISDLDLATRVAQARWFTLLSYHPDAVVRLLSPLSIRRLYNYPILAMVLALAYNSSGAHRVRAMEMFSIANASAKLRSTKAGSAERLILLTIQSASLRSTGHVDQAMGVTDRAMRLFSDLTMAQRDELTAILPVMLEHLGLTLYYGGQAERAINAFEASSTMAESAGAESRHHAEALRCGALAMQGEMATVRPILEKIRGEVWPAAWKHGYFGALYRLGEALSAIEQLDFPRAQYELHLMRAHVNTTEHWPLFRYAQAMIDLGLGRAAESSAALEIDMTTSGHLPTIGDRSRALLDACRASLLMADGQGVKAEALLEEHPKTSPWIAVMWSRRWLLANQPERAIRTLSRVTGDDALSVRLRAESLLVRAAAALRLQNTPMALRNLDATVRLMTEHQLRTPLMLVPRSDLLALRTAASTRDHDPTAEFLADLSKVPTVFPSLLSTIKLAERELVVLNHLVNTGNMAEIGRELFVSANTIKTQVRSIYRKLEVSSREEALMRAHEHGLLGD</sequence>
<evidence type="ECO:0000256" key="2">
    <source>
        <dbReference type="ARBA" id="ARBA00023125"/>
    </source>
</evidence>
<name>A0A2A9E7R5_9MICO</name>
<accession>A0A2A9E7R5</accession>
<dbReference type="PROSITE" id="PS50043">
    <property type="entry name" value="HTH_LUXR_2"/>
    <property type="match status" value="1"/>
</dbReference>
<dbReference type="InterPro" id="IPR027417">
    <property type="entry name" value="P-loop_NTPase"/>
</dbReference>
<dbReference type="SUPFAM" id="SSF52540">
    <property type="entry name" value="P-loop containing nucleoside triphosphate hydrolases"/>
    <property type="match status" value="1"/>
</dbReference>
<feature type="domain" description="HTH luxR-type" evidence="4">
    <location>
        <begin position="848"/>
        <end position="913"/>
    </location>
</feature>
<organism evidence="5 6">
    <name type="scientific">Sanguibacter antarcticus</name>
    <dbReference type="NCBI Taxonomy" id="372484"/>
    <lineage>
        <taxon>Bacteria</taxon>
        <taxon>Bacillati</taxon>
        <taxon>Actinomycetota</taxon>
        <taxon>Actinomycetes</taxon>
        <taxon>Micrococcales</taxon>
        <taxon>Sanguibacteraceae</taxon>
        <taxon>Sanguibacter</taxon>
    </lineage>
</organism>
<dbReference type="EMBL" id="PDJG01000001">
    <property type="protein sequence ID" value="PFG35097.1"/>
    <property type="molecule type" value="Genomic_DNA"/>
</dbReference>
<evidence type="ECO:0000313" key="5">
    <source>
        <dbReference type="EMBL" id="PFG35097.1"/>
    </source>
</evidence>
<keyword evidence="2" id="KW-0238">DNA-binding</keyword>
<dbReference type="SMART" id="SM00421">
    <property type="entry name" value="HTH_LUXR"/>
    <property type="match status" value="1"/>
</dbReference>
<dbReference type="InterPro" id="IPR016032">
    <property type="entry name" value="Sig_transdc_resp-reg_C-effctor"/>
</dbReference>
<dbReference type="Proteomes" id="UP000225548">
    <property type="component" value="Unassembled WGS sequence"/>
</dbReference>
<keyword evidence="6" id="KW-1185">Reference proteome</keyword>
<protein>
    <submittedName>
        <fullName evidence="5">LuxR family maltose regulon positive regulatory protein</fullName>
    </submittedName>
</protein>
<evidence type="ECO:0000256" key="1">
    <source>
        <dbReference type="ARBA" id="ARBA00023015"/>
    </source>
</evidence>
<dbReference type="PANTHER" id="PTHR44688:SF16">
    <property type="entry name" value="DNA-BINDING TRANSCRIPTIONAL ACTIVATOR DEVR_DOSR"/>
    <property type="match status" value="1"/>
</dbReference>
<dbReference type="AlphaFoldDB" id="A0A2A9E7R5"/>
<gene>
    <name evidence="5" type="ORF">ATL42_3031</name>
</gene>
<dbReference type="SUPFAM" id="SSF46894">
    <property type="entry name" value="C-terminal effector domain of the bipartite response regulators"/>
    <property type="match status" value="1"/>
</dbReference>
<keyword evidence="3" id="KW-0804">Transcription</keyword>
<dbReference type="GO" id="GO:0006355">
    <property type="term" value="P:regulation of DNA-templated transcription"/>
    <property type="evidence" value="ECO:0007669"/>
    <property type="project" value="InterPro"/>
</dbReference>
<dbReference type="Pfam" id="PF00196">
    <property type="entry name" value="GerE"/>
    <property type="match status" value="1"/>
</dbReference>
<proteinExistence type="predicted"/>
<evidence type="ECO:0000313" key="6">
    <source>
        <dbReference type="Proteomes" id="UP000225548"/>
    </source>
</evidence>
<dbReference type="Gene3D" id="1.10.10.10">
    <property type="entry name" value="Winged helix-like DNA-binding domain superfamily/Winged helix DNA-binding domain"/>
    <property type="match status" value="1"/>
</dbReference>
<evidence type="ECO:0000259" key="4">
    <source>
        <dbReference type="PROSITE" id="PS50043"/>
    </source>
</evidence>
<dbReference type="PANTHER" id="PTHR44688">
    <property type="entry name" value="DNA-BINDING TRANSCRIPTIONAL ACTIVATOR DEVR_DOSR"/>
    <property type="match status" value="1"/>
</dbReference>
<reference evidence="5 6" key="1">
    <citation type="submission" date="2017-10" db="EMBL/GenBank/DDBJ databases">
        <title>Sequencing the genomes of 1000 actinobacteria strains.</title>
        <authorList>
            <person name="Klenk H.-P."/>
        </authorList>
    </citation>
    <scope>NUCLEOTIDE SEQUENCE [LARGE SCALE GENOMIC DNA]</scope>
    <source>
        <strain evidence="5 6">DSM 18966</strain>
    </source>
</reference>
<evidence type="ECO:0000256" key="3">
    <source>
        <dbReference type="ARBA" id="ARBA00023163"/>
    </source>
</evidence>
<dbReference type="Pfam" id="PF25873">
    <property type="entry name" value="WHD_MalT"/>
    <property type="match status" value="1"/>
</dbReference>
<dbReference type="GO" id="GO:0003677">
    <property type="term" value="F:DNA binding"/>
    <property type="evidence" value="ECO:0007669"/>
    <property type="project" value="UniProtKB-KW"/>
</dbReference>
<dbReference type="InterPro" id="IPR036388">
    <property type="entry name" value="WH-like_DNA-bd_sf"/>
</dbReference>
<dbReference type="CDD" id="cd06170">
    <property type="entry name" value="LuxR_C_like"/>
    <property type="match status" value="1"/>
</dbReference>